<sequence>MNAEPEDLPPTDEVRVRRAPRIGMFLIAGAIVGAIVAFILTVAFPIDENVGFGPTLGLLLVYGVPIGVGVAAVIAVIVDWSSSRRAAPAIAEREETRLSESDSQLEPDPDPRRPNAPGERLDGGMPEGDQPNA</sequence>
<keyword evidence="2" id="KW-0472">Membrane</keyword>
<dbReference type="EMBL" id="JASATX010000002">
    <property type="protein sequence ID" value="MDI2098403.1"/>
    <property type="molecule type" value="Genomic_DNA"/>
</dbReference>
<feature type="region of interest" description="Disordered" evidence="1">
    <location>
        <begin position="84"/>
        <end position="133"/>
    </location>
</feature>
<protein>
    <submittedName>
        <fullName evidence="3">Uncharacterized protein</fullName>
    </submittedName>
</protein>
<dbReference type="RefSeq" id="WP_281488197.1">
    <property type="nucleotide sequence ID" value="NZ_JASATX010000002.1"/>
</dbReference>
<feature type="transmembrane region" description="Helical" evidence="2">
    <location>
        <begin position="58"/>
        <end position="78"/>
    </location>
</feature>
<reference evidence="3 4" key="1">
    <citation type="submission" date="2023-04" db="EMBL/GenBank/DDBJ databases">
        <title>Klugiella caeni sp. nov. isolated from the sludge of biochemical tank.</title>
        <authorList>
            <person name="Geng K."/>
        </authorList>
    </citation>
    <scope>NUCLEOTIDE SEQUENCE [LARGE SCALE GENOMIC DNA]</scope>
    <source>
        <strain evidence="3 4">YN-L-19</strain>
    </source>
</reference>
<feature type="transmembrane region" description="Helical" evidence="2">
    <location>
        <begin position="25"/>
        <end position="46"/>
    </location>
</feature>
<dbReference type="AlphaFoldDB" id="A0AAW6T9F9"/>
<gene>
    <name evidence="3" type="ORF">QF206_05415</name>
</gene>
<evidence type="ECO:0000256" key="1">
    <source>
        <dbReference type="SAM" id="MobiDB-lite"/>
    </source>
</evidence>
<accession>A0AAW6T9F9</accession>
<keyword evidence="2" id="KW-0812">Transmembrane</keyword>
<keyword evidence="4" id="KW-1185">Reference proteome</keyword>
<organism evidence="3 4">
    <name type="scientific">Ruicaihuangia caeni</name>
    <dbReference type="NCBI Taxonomy" id="3042517"/>
    <lineage>
        <taxon>Bacteria</taxon>
        <taxon>Bacillati</taxon>
        <taxon>Actinomycetota</taxon>
        <taxon>Actinomycetes</taxon>
        <taxon>Micrococcales</taxon>
        <taxon>Microbacteriaceae</taxon>
        <taxon>Ruicaihuangia</taxon>
    </lineage>
</organism>
<evidence type="ECO:0000313" key="4">
    <source>
        <dbReference type="Proteomes" id="UP001321506"/>
    </source>
</evidence>
<dbReference type="Proteomes" id="UP001321506">
    <property type="component" value="Unassembled WGS sequence"/>
</dbReference>
<evidence type="ECO:0000256" key="2">
    <source>
        <dbReference type="SAM" id="Phobius"/>
    </source>
</evidence>
<keyword evidence="2" id="KW-1133">Transmembrane helix</keyword>
<proteinExistence type="predicted"/>
<evidence type="ECO:0000313" key="3">
    <source>
        <dbReference type="EMBL" id="MDI2098403.1"/>
    </source>
</evidence>
<name>A0AAW6T9F9_9MICO</name>
<feature type="compositionally biased region" description="Basic and acidic residues" evidence="1">
    <location>
        <begin position="91"/>
        <end position="100"/>
    </location>
</feature>
<comment type="caution">
    <text evidence="3">The sequence shown here is derived from an EMBL/GenBank/DDBJ whole genome shotgun (WGS) entry which is preliminary data.</text>
</comment>